<dbReference type="Gene3D" id="3.40.50.720">
    <property type="entry name" value="NAD(P)-binding Rossmann-like Domain"/>
    <property type="match status" value="2"/>
</dbReference>
<dbReference type="EMBL" id="CAJRST010015557">
    <property type="protein sequence ID" value="CAG5932482.1"/>
    <property type="molecule type" value="Genomic_DNA"/>
</dbReference>
<name>A0A8S4BEZ5_9TELE</name>
<comment type="similarity">
    <text evidence="1">Belongs to the NAD(P)-dependent epimerase/dehydratase family.</text>
</comment>
<reference evidence="3" key="1">
    <citation type="submission" date="2021-05" db="EMBL/GenBank/DDBJ databases">
        <authorList>
            <person name="Tigano A."/>
        </authorList>
    </citation>
    <scope>NUCLEOTIDE SEQUENCE</scope>
</reference>
<evidence type="ECO:0000313" key="3">
    <source>
        <dbReference type="EMBL" id="CAG5932482.1"/>
    </source>
</evidence>
<dbReference type="AlphaFoldDB" id="A0A8S4BEZ5"/>
<dbReference type="SUPFAM" id="SSF51735">
    <property type="entry name" value="NAD(P)-binding Rossmann-fold domains"/>
    <property type="match status" value="1"/>
</dbReference>
<proteinExistence type="inferred from homology"/>
<feature type="chain" id="PRO_5035798666" evidence="2">
    <location>
        <begin position="31"/>
        <end position="286"/>
    </location>
</feature>
<gene>
    <name evidence="3" type="ORF">MMEN_LOCUS13354</name>
</gene>
<protein>
    <submittedName>
        <fullName evidence="3">(Atlantic silverside) hypothetical protein</fullName>
    </submittedName>
</protein>
<dbReference type="InterPro" id="IPR051225">
    <property type="entry name" value="NAD(P)_epim/dehydratase"/>
</dbReference>
<keyword evidence="4" id="KW-1185">Reference proteome</keyword>
<dbReference type="GO" id="GO:0006567">
    <property type="term" value="P:L-threonine catabolic process"/>
    <property type="evidence" value="ECO:0007669"/>
    <property type="project" value="TreeGrafter"/>
</dbReference>
<evidence type="ECO:0000313" key="4">
    <source>
        <dbReference type="Proteomes" id="UP000677803"/>
    </source>
</evidence>
<dbReference type="InterPro" id="IPR036291">
    <property type="entry name" value="NAD(P)-bd_dom_sf"/>
</dbReference>
<dbReference type="PANTHER" id="PTHR42687">
    <property type="entry name" value="L-THREONINE 3-DEHYDROGENASE"/>
    <property type="match status" value="1"/>
</dbReference>
<keyword evidence="2" id="KW-0732">Signal</keyword>
<dbReference type="Proteomes" id="UP000677803">
    <property type="component" value="Unassembled WGS sequence"/>
</dbReference>
<feature type="signal peptide" evidence="2">
    <location>
        <begin position="1"/>
        <end position="30"/>
    </location>
</feature>
<evidence type="ECO:0000256" key="1">
    <source>
        <dbReference type="ARBA" id="ARBA00007637"/>
    </source>
</evidence>
<sequence length="286" mass="30987">MREEGGKGGKQRFIIRIVILTMLQVHLMRGAVLHAGSRSSCSVERFFCSGPHLSSSARHGNDAPSSTEADRPKILITGGLGQLGVGLATLLRRQFGKDNVILSDIRKPPSHVCENGLHNVLDVATEQGLRVFVPSTAGAFGPPPPTGPAPQLCVQRPNTICGVSKYYHHRFGLDFRCLRYPAVISPDGGGTAGEPGGRTNVHFTAYAAQIFHAAAPEDALIHRTYNLSGLSLTPQQLAQSIREELPGLEVSYNDSAARRDWGWKPKYDLPLLVQTMLAHARQTEAN</sequence>
<accession>A0A8S4BEZ5</accession>
<dbReference type="GO" id="GO:0008743">
    <property type="term" value="F:L-threonine 3-dehydrogenase activity"/>
    <property type="evidence" value="ECO:0007669"/>
    <property type="project" value="TreeGrafter"/>
</dbReference>
<dbReference type="PANTHER" id="PTHR42687:SF1">
    <property type="entry name" value="L-THREONINE 3-DEHYDROGENASE, MITOCHONDRIAL"/>
    <property type="match status" value="1"/>
</dbReference>
<organism evidence="3 4">
    <name type="scientific">Menidia menidia</name>
    <name type="common">Atlantic silverside</name>
    <dbReference type="NCBI Taxonomy" id="238744"/>
    <lineage>
        <taxon>Eukaryota</taxon>
        <taxon>Metazoa</taxon>
        <taxon>Chordata</taxon>
        <taxon>Craniata</taxon>
        <taxon>Vertebrata</taxon>
        <taxon>Euteleostomi</taxon>
        <taxon>Actinopterygii</taxon>
        <taxon>Neopterygii</taxon>
        <taxon>Teleostei</taxon>
        <taxon>Neoteleostei</taxon>
        <taxon>Acanthomorphata</taxon>
        <taxon>Ovalentaria</taxon>
        <taxon>Atherinomorphae</taxon>
        <taxon>Atheriniformes</taxon>
        <taxon>Atherinopsidae</taxon>
        <taxon>Menidiinae</taxon>
        <taxon>Menidia</taxon>
    </lineage>
</organism>
<dbReference type="OrthoDB" id="10058185at2759"/>
<evidence type="ECO:0000256" key="2">
    <source>
        <dbReference type="SAM" id="SignalP"/>
    </source>
</evidence>
<comment type="caution">
    <text evidence="3">The sequence shown here is derived from an EMBL/GenBank/DDBJ whole genome shotgun (WGS) entry which is preliminary data.</text>
</comment>